<evidence type="ECO:0000256" key="4">
    <source>
        <dbReference type="ARBA" id="ARBA00022679"/>
    </source>
</evidence>
<protein>
    <recommendedName>
        <fullName evidence="12">Carrier domain-containing protein</fullName>
    </recommendedName>
</protein>
<dbReference type="Pfam" id="PF00698">
    <property type="entry name" value="Acyl_transf_1"/>
    <property type="match status" value="1"/>
</dbReference>
<dbReference type="SMART" id="SM00823">
    <property type="entry name" value="PKS_PP"/>
    <property type="match status" value="1"/>
</dbReference>
<dbReference type="InterPro" id="IPR016036">
    <property type="entry name" value="Malonyl_transacylase_ACP-bd"/>
</dbReference>
<keyword evidence="4" id="KW-0808">Transferase</keyword>
<dbReference type="InterPro" id="IPR018201">
    <property type="entry name" value="Ketoacyl_synth_AS"/>
</dbReference>
<evidence type="ECO:0000256" key="6">
    <source>
        <dbReference type="ARBA" id="ARBA00023315"/>
    </source>
</evidence>
<evidence type="ECO:0000259" key="8">
    <source>
        <dbReference type="PROSITE" id="PS50075"/>
    </source>
</evidence>
<dbReference type="Proteomes" id="UP001500016">
    <property type="component" value="Unassembled WGS sequence"/>
</dbReference>
<keyword evidence="11" id="KW-1185">Reference proteome</keyword>
<dbReference type="InterPro" id="IPR014031">
    <property type="entry name" value="Ketoacyl_synth_C"/>
</dbReference>
<comment type="caution">
    <text evidence="10">The sequence shown here is derived from an EMBL/GenBank/DDBJ whole genome shotgun (WGS) entry which is preliminary data.</text>
</comment>
<sequence length="1295" mass="136441">MADTENSAIAVVGLGCRVPGADGPEALWELLDGLRDEISRVPESREVLHGAVTSEGSAGADGPASAGAEWGGFLEDLASWDPHFFGISQTEAAVMDPQQALALEVSWRALEYAGITQADLLGSRTGVFFGQATHDHAMLLGGADPRAAQGPYTNPGLSHAITANRLSYLWDLRGPSLTVDTACSSSLVAVHLAARSLRSGECDMAIAGGVNALLSPVPQLGAAGLTALAADGRCRTFDASGQGYVRAEGGGAVVLRRLEDAVAAGDRVHAVIRGSGVNQDGRTNGLTAPSGRSQTELIVDSLRRAGVASGEELGYVELHGTGTPLGDPIEARALSAALNRVLGEERPPLPVGSVKANIGHLEAAAGVLGLIKTALVLRHGVVPGNPHLREVNPRIDLEGSGLRMSATRTELPKEISAAAVSSFGFGGTNASVVLARAPRRTPRVRSGARAGSLPVLLPLSARAPESLAAYARAWAEKVRVLESWDEVRQLARAAVTHRTLFEWRTGVVAHDKEELLRRLEEIAEGRRRPTRASRGAGSLGFVYSGHGSQWEGMGRELLRSCPAFAARVREADAVLAPMLGWSPLAALEQAAPVELDDIRVAQPLIFTVQLALTAQLADLGIEPDAVVGHSMGELSAAVVAGRLGLETACRVLRARNDAVEAARGTGGMAVVEASADETAEILRGLGTSVTVAADNSPRSCVVSGSSEALSSVLAEFERLGREARRVKVDYPSHGPLMEAPAEELGRLLGHLEAGKRRQGPAFYSSVHGRPYDDELDSRYWQDNLTHPVRVREAVSAMAGNGVTHLLEISPHPVLLVALRECLEAFGEGTVALHTGHRDTRESAQLREVEAALFEHAFWHGTEPDETTRGWAEHLPVHPFLRTRVYEPPAQAQARAEEARPRLTEASFQPGTFLAGLPLREQGKSHTVAGEPAVSATEMAATALWAARRAGLDGANVVRDLELIRRLPAEDGVERQLVLHRSGDGSRPARSAAVSFHFGRAGQWVRAASCTVDGQPPPPPTAPATAERKLSRPPGTSRTLADVLDEALPAVAEALLAGRPDATELDRFAVSGIGALHVAADPGTADAVVAEGRLRESQGNPLMDITLVSTTGTMLVHVQRLALTRLAESGAHPVVDEESASADRSATGGALARRLLSTASEGERYRELSAWLRAALEDVLPNRLHTAAEPDEVPFVDMGLDSLMGVELRNRLEKELGLRMSATLVWAHPTIRALASALLRRLGPAADPSPSSGQGASPEASAEGPDGPSRAEGSALQQLLAELDGSPPGGNHGQHH</sequence>
<keyword evidence="3" id="KW-0597">Phosphoprotein</keyword>
<dbReference type="SMART" id="SM00825">
    <property type="entry name" value="PKS_KS"/>
    <property type="match status" value="1"/>
</dbReference>
<evidence type="ECO:0008006" key="12">
    <source>
        <dbReference type="Google" id="ProtNLM"/>
    </source>
</evidence>
<dbReference type="Gene3D" id="3.10.129.110">
    <property type="entry name" value="Polyketide synthase dehydratase"/>
    <property type="match status" value="1"/>
</dbReference>
<dbReference type="Gene3D" id="1.10.1200.10">
    <property type="entry name" value="ACP-like"/>
    <property type="match status" value="1"/>
</dbReference>
<dbReference type="SUPFAM" id="SSF52151">
    <property type="entry name" value="FabD/lysophospholipase-like"/>
    <property type="match status" value="1"/>
</dbReference>
<dbReference type="SUPFAM" id="SSF55048">
    <property type="entry name" value="Probable ACP-binding domain of malonyl-CoA ACP transacylase"/>
    <property type="match status" value="1"/>
</dbReference>
<comment type="pathway">
    <text evidence="1">Antibiotic biosynthesis.</text>
</comment>
<feature type="domain" description="Ketosynthase family 3 (KS3)" evidence="9">
    <location>
        <begin position="6"/>
        <end position="436"/>
    </location>
</feature>
<feature type="region of interest" description="Disordered" evidence="7">
    <location>
        <begin position="1243"/>
        <end position="1295"/>
    </location>
</feature>
<dbReference type="CDD" id="cd00833">
    <property type="entry name" value="PKS"/>
    <property type="match status" value="1"/>
</dbReference>
<dbReference type="PROSITE" id="PS00606">
    <property type="entry name" value="KS3_1"/>
    <property type="match status" value="1"/>
</dbReference>
<evidence type="ECO:0000256" key="2">
    <source>
        <dbReference type="ARBA" id="ARBA00022450"/>
    </source>
</evidence>
<dbReference type="Pfam" id="PF00550">
    <property type="entry name" value="PP-binding"/>
    <property type="match status" value="1"/>
</dbReference>
<dbReference type="Gene3D" id="3.40.366.10">
    <property type="entry name" value="Malonyl-Coenzyme A Acyl Carrier Protein, domain 2"/>
    <property type="match status" value="1"/>
</dbReference>
<dbReference type="InterPro" id="IPR050091">
    <property type="entry name" value="PKS_NRPS_Biosynth_Enz"/>
</dbReference>
<dbReference type="InterPro" id="IPR009081">
    <property type="entry name" value="PP-bd_ACP"/>
</dbReference>
<dbReference type="InterPro" id="IPR032821">
    <property type="entry name" value="PKS_assoc"/>
</dbReference>
<evidence type="ECO:0000256" key="3">
    <source>
        <dbReference type="ARBA" id="ARBA00022553"/>
    </source>
</evidence>
<dbReference type="InterPro" id="IPR036736">
    <property type="entry name" value="ACP-like_sf"/>
</dbReference>
<dbReference type="SMART" id="SM01294">
    <property type="entry name" value="PKS_PP_betabranch"/>
    <property type="match status" value="1"/>
</dbReference>
<proteinExistence type="predicted"/>
<dbReference type="InterPro" id="IPR020807">
    <property type="entry name" value="PKS_DH"/>
</dbReference>
<evidence type="ECO:0000256" key="7">
    <source>
        <dbReference type="SAM" id="MobiDB-lite"/>
    </source>
</evidence>
<accession>A0ABP5HBZ8</accession>
<feature type="domain" description="Carrier" evidence="8">
    <location>
        <begin position="1162"/>
        <end position="1241"/>
    </location>
</feature>
<keyword evidence="2" id="KW-0596">Phosphopantetheine</keyword>
<evidence type="ECO:0000313" key="11">
    <source>
        <dbReference type="Proteomes" id="UP001500016"/>
    </source>
</evidence>
<organism evidence="10 11">
    <name type="scientific">Streptomyces albiaxialis</name>
    <dbReference type="NCBI Taxonomy" id="329523"/>
    <lineage>
        <taxon>Bacteria</taxon>
        <taxon>Bacillati</taxon>
        <taxon>Actinomycetota</taxon>
        <taxon>Actinomycetes</taxon>
        <taxon>Kitasatosporales</taxon>
        <taxon>Streptomycetaceae</taxon>
        <taxon>Streptomyces</taxon>
    </lineage>
</organism>
<dbReference type="InterPro" id="IPR014030">
    <property type="entry name" value="Ketoacyl_synth_N"/>
</dbReference>
<keyword evidence="6" id="KW-0012">Acyltransferase</keyword>
<dbReference type="InterPro" id="IPR020806">
    <property type="entry name" value="PKS_PP-bd"/>
</dbReference>
<dbReference type="InterPro" id="IPR014043">
    <property type="entry name" value="Acyl_transferase_dom"/>
</dbReference>
<dbReference type="InterPro" id="IPR020841">
    <property type="entry name" value="PKS_Beta-ketoAc_synthase_dom"/>
</dbReference>
<evidence type="ECO:0000313" key="10">
    <source>
        <dbReference type="EMBL" id="GAA2069421.1"/>
    </source>
</evidence>
<gene>
    <name evidence="10" type="ORF">GCM10009801_19040</name>
</gene>
<dbReference type="EMBL" id="BAAAPE010000005">
    <property type="protein sequence ID" value="GAA2069421.1"/>
    <property type="molecule type" value="Genomic_DNA"/>
</dbReference>
<dbReference type="InterPro" id="IPR001227">
    <property type="entry name" value="Ac_transferase_dom_sf"/>
</dbReference>
<dbReference type="Pfam" id="PF00109">
    <property type="entry name" value="ketoacyl-synt"/>
    <property type="match status" value="1"/>
</dbReference>
<feature type="region of interest" description="Disordered" evidence="7">
    <location>
        <begin position="1010"/>
        <end position="1036"/>
    </location>
</feature>
<dbReference type="InterPro" id="IPR016035">
    <property type="entry name" value="Acyl_Trfase/lysoPLipase"/>
</dbReference>
<feature type="compositionally biased region" description="Gly residues" evidence="7">
    <location>
        <begin position="1286"/>
        <end position="1295"/>
    </location>
</feature>
<dbReference type="SUPFAM" id="SSF53901">
    <property type="entry name" value="Thiolase-like"/>
    <property type="match status" value="1"/>
</dbReference>
<keyword evidence="5" id="KW-0045">Antibiotic biosynthesis</keyword>
<dbReference type="SMART" id="SM00827">
    <property type="entry name" value="PKS_AT"/>
    <property type="match status" value="1"/>
</dbReference>
<dbReference type="RefSeq" id="WP_344526072.1">
    <property type="nucleotide sequence ID" value="NZ_BAAAPE010000005.1"/>
</dbReference>
<dbReference type="PROSITE" id="PS52004">
    <property type="entry name" value="KS3_2"/>
    <property type="match status" value="1"/>
</dbReference>
<dbReference type="PROSITE" id="PS00012">
    <property type="entry name" value="PHOSPHOPANTETHEINE"/>
    <property type="match status" value="1"/>
</dbReference>
<dbReference type="PANTHER" id="PTHR43775:SF37">
    <property type="entry name" value="SI:DKEY-61P9.11"/>
    <property type="match status" value="1"/>
</dbReference>
<dbReference type="Gene3D" id="3.30.70.3290">
    <property type="match status" value="1"/>
</dbReference>
<dbReference type="InterPro" id="IPR016039">
    <property type="entry name" value="Thiolase-like"/>
</dbReference>
<dbReference type="PROSITE" id="PS50075">
    <property type="entry name" value="CARRIER"/>
    <property type="match status" value="1"/>
</dbReference>
<dbReference type="Gene3D" id="3.40.47.10">
    <property type="match status" value="1"/>
</dbReference>
<dbReference type="InterPro" id="IPR042104">
    <property type="entry name" value="PKS_dehydratase_sf"/>
</dbReference>
<evidence type="ECO:0000256" key="1">
    <source>
        <dbReference type="ARBA" id="ARBA00004792"/>
    </source>
</evidence>
<dbReference type="PANTHER" id="PTHR43775">
    <property type="entry name" value="FATTY ACID SYNTHASE"/>
    <property type="match status" value="1"/>
</dbReference>
<reference evidence="11" key="1">
    <citation type="journal article" date="2019" name="Int. J. Syst. Evol. Microbiol.">
        <title>The Global Catalogue of Microorganisms (GCM) 10K type strain sequencing project: providing services to taxonomists for standard genome sequencing and annotation.</title>
        <authorList>
            <consortium name="The Broad Institute Genomics Platform"/>
            <consortium name="The Broad Institute Genome Sequencing Center for Infectious Disease"/>
            <person name="Wu L."/>
            <person name="Ma J."/>
        </authorList>
    </citation>
    <scope>NUCLEOTIDE SEQUENCE [LARGE SCALE GENOMIC DNA]</scope>
    <source>
        <strain evidence="11">JCM 15478</strain>
    </source>
</reference>
<dbReference type="SMART" id="SM00826">
    <property type="entry name" value="PKS_DH"/>
    <property type="match status" value="1"/>
</dbReference>
<dbReference type="InterPro" id="IPR006162">
    <property type="entry name" value="Ppantetheine_attach_site"/>
</dbReference>
<dbReference type="Pfam" id="PF16197">
    <property type="entry name" value="KAsynt_C_assoc"/>
    <property type="match status" value="1"/>
</dbReference>
<dbReference type="SUPFAM" id="SSF47336">
    <property type="entry name" value="ACP-like"/>
    <property type="match status" value="1"/>
</dbReference>
<evidence type="ECO:0000259" key="9">
    <source>
        <dbReference type="PROSITE" id="PS52004"/>
    </source>
</evidence>
<name>A0ABP5HBZ8_9ACTN</name>
<evidence type="ECO:0000256" key="5">
    <source>
        <dbReference type="ARBA" id="ARBA00023194"/>
    </source>
</evidence>
<dbReference type="Pfam" id="PF02801">
    <property type="entry name" value="Ketoacyl-synt_C"/>
    <property type="match status" value="1"/>
</dbReference>